<reference evidence="4" key="1">
    <citation type="submission" date="2020-10" db="EMBL/GenBank/DDBJ databases">
        <title>Genome Sequence of Monilinia vaccinii-corymbosi Sheds Light on Mummy Berry Disease Infection of Blueberry and Mating Type.</title>
        <authorList>
            <person name="Yow A.G."/>
            <person name="Zhang Y."/>
            <person name="Bansal K."/>
            <person name="Eacker S.M."/>
            <person name="Sullivan S."/>
            <person name="Liachko I."/>
            <person name="Cubeta M.A."/>
            <person name="Rollins J.A."/>
            <person name="Ashrafi H."/>
        </authorList>
    </citation>
    <scope>NUCLEOTIDE SEQUENCE</scope>
    <source>
        <strain evidence="4">RL-1</strain>
    </source>
</reference>
<dbReference type="InterPro" id="IPR011333">
    <property type="entry name" value="SKP1/BTB/POZ_sf"/>
</dbReference>
<evidence type="ECO:0000256" key="1">
    <source>
        <dbReference type="ARBA" id="ARBA00022737"/>
    </source>
</evidence>
<sequence>MVKQKVDLEIQLKDEHQLIQEGLLRDESPLDTSPEFEELCIACRIGDVQRVQRAITTPGVNINARDQFDYTPLILVSFTVSLSLHTFYPANNLKASLCGHYNVVELLLEAGALCERDTFQGERCLYNALNNRIRNLLLKYDYSKSTNPLQPFASHITSLLTRQVPKVSDITLHSGSESWDLHKMILSARSPYFRRKLLVSPETTAWKLAPSIPPESFHIALRYLYMGEVPSDLGLKSNSCVDDVWKGIEKISKQLEIESLWEVILGGDRRIARQRHQDEISRGRDQLRAWYRENVLMHKISIDTVKAKDVNWPRNNAIFADVLLQADEDPISEEGLSSGHEMPKNNTGVPLNGIPVGPSSSISQAISAAPPRKSMLCPAHRAMLIRSEYFQTMFSSSFQEAQATERLQIIYVDCSPAVLELILEYLYTDDVDIPLDLALDVLLAADMMFIEKLKTKAAIVISTLGNGSSTLADRTHVKSDETDVDLIDPYDVMRAGWLTRVQRLEAFAARYLAYRLEDYIDDPEFEELIKESADRIEKRQETDTIELLDDIRFYLSERFRLRFEDSGIEEMMDENGETGETATDTSAQDVNFNEAVGTNHTPSTTLDPTMNGQIRTLDGKIVGDEFAADAINYQVLLGKIDNLLERLKLDA</sequence>
<proteinExistence type="predicted"/>
<dbReference type="InterPro" id="IPR000210">
    <property type="entry name" value="BTB/POZ_dom"/>
</dbReference>
<keyword evidence="1" id="KW-0677">Repeat</keyword>
<dbReference type="AlphaFoldDB" id="A0A8A3PMU3"/>
<dbReference type="EMBL" id="CP063411">
    <property type="protein sequence ID" value="QSZ36792.1"/>
    <property type="molecule type" value="Genomic_DNA"/>
</dbReference>
<evidence type="ECO:0000259" key="3">
    <source>
        <dbReference type="PROSITE" id="PS50097"/>
    </source>
</evidence>
<dbReference type="PROSITE" id="PS50097">
    <property type="entry name" value="BTB"/>
    <property type="match status" value="2"/>
</dbReference>
<gene>
    <name evidence="4" type="ORF">DSL72_006675</name>
</gene>
<dbReference type="Pfam" id="PF00651">
    <property type="entry name" value="BTB"/>
    <property type="match status" value="2"/>
</dbReference>
<dbReference type="OrthoDB" id="684045at2759"/>
<dbReference type="PANTHER" id="PTHR46231">
    <property type="entry name" value="ANKYRIN REPEAT AND BTB/POZ DOMAIN-CONTAINING PROTEIN 1"/>
    <property type="match status" value="1"/>
</dbReference>
<dbReference type="SUPFAM" id="SSF48403">
    <property type="entry name" value="Ankyrin repeat"/>
    <property type="match status" value="1"/>
</dbReference>
<evidence type="ECO:0000256" key="2">
    <source>
        <dbReference type="ARBA" id="ARBA00023043"/>
    </source>
</evidence>
<dbReference type="GO" id="GO:0000151">
    <property type="term" value="C:ubiquitin ligase complex"/>
    <property type="evidence" value="ECO:0007669"/>
    <property type="project" value="TreeGrafter"/>
</dbReference>
<protein>
    <recommendedName>
        <fullName evidence="3">BTB domain-containing protein</fullName>
    </recommendedName>
</protein>
<evidence type="ECO:0000313" key="5">
    <source>
        <dbReference type="Proteomes" id="UP000672032"/>
    </source>
</evidence>
<dbReference type="Proteomes" id="UP000672032">
    <property type="component" value="Chromosome 7"/>
</dbReference>
<dbReference type="CDD" id="cd18497">
    <property type="entry name" value="BACK_ABTB1_BPOZ"/>
    <property type="match status" value="1"/>
</dbReference>
<feature type="domain" description="BTB" evidence="3">
    <location>
        <begin position="168"/>
        <end position="233"/>
    </location>
</feature>
<feature type="domain" description="BTB" evidence="3">
    <location>
        <begin position="379"/>
        <end position="435"/>
    </location>
</feature>
<evidence type="ECO:0000313" key="4">
    <source>
        <dbReference type="EMBL" id="QSZ36792.1"/>
    </source>
</evidence>
<keyword evidence="2" id="KW-0040">ANK repeat</keyword>
<keyword evidence="5" id="KW-1185">Reference proteome</keyword>
<dbReference type="CDD" id="cd18186">
    <property type="entry name" value="BTB_POZ_ZBTB_KLHL-like"/>
    <property type="match status" value="2"/>
</dbReference>
<accession>A0A8A3PMU3</accession>
<dbReference type="GO" id="GO:0005737">
    <property type="term" value="C:cytoplasm"/>
    <property type="evidence" value="ECO:0007669"/>
    <property type="project" value="TreeGrafter"/>
</dbReference>
<dbReference type="InterPro" id="IPR036770">
    <property type="entry name" value="Ankyrin_rpt-contain_sf"/>
</dbReference>
<dbReference type="InterPro" id="IPR044515">
    <property type="entry name" value="ABTB1"/>
</dbReference>
<dbReference type="SMART" id="SM00225">
    <property type="entry name" value="BTB"/>
    <property type="match status" value="2"/>
</dbReference>
<dbReference type="PANTHER" id="PTHR46231:SF1">
    <property type="entry name" value="ANKYRIN REPEAT AND BTB_POZ DOMAIN-CONTAINING PROTEIN 1"/>
    <property type="match status" value="1"/>
</dbReference>
<organism evidence="4 5">
    <name type="scientific">Monilinia vaccinii-corymbosi</name>
    <dbReference type="NCBI Taxonomy" id="61207"/>
    <lineage>
        <taxon>Eukaryota</taxon>
        <taxon>Fungi</taxon>
        <taxon>Dikarya</taxon>
        <taxon>Ascomycota</taxon>
        <taxon>Pezizomycotina</taxon>
        <taxon>Leotiomycetes</taxon>
        <taxon>Helotiales</taxon>
        <taxon>Sclerotiniaceae</taxon>
        <taxon>Monilinia</taxon>
    </lineage>
</organism>
<dbReference type="Gene3D" id="1.25.40.20">
    <property type="entry name" value="Ankyrin repeat-containing domain"/>
    <property type="match status" value="1"/>
</dbReference>
<dbReference type="Gene3D" id="3.30.710.10">
    <property type="entry name" value="Potassium Channel Kv1.1, Chain A"/>
    <property type="match status" value="2"/>
</dbReference>
<name>A0A8A3PMU3_9HELO</name>
<dbReference type="SUPFAM" id="SSF54695">
    <property type="entry name" value="POZ domain"/>
    <property type="match status" value="2"/>
</dbReference>